<evidence type="ECO:0000256" key="3">
    <source>
        <dbReference type="ARBA" id="ARBA00023159"/>
    </source>
</evidence>
<comment type="caution">
    <text evidence="8">The sequence shown here is derived from an EMBL/GenBank/DDBJ whole genome shotgun (WGS) entry which is preliminary data.</text>
</comment>
<accession>A0A0R1S6N9</accession>
<evidence type="ECO:0000256" key="4">
    <source>
        <dbReference type="ARBA" id="ARBA00037164"/>
    </source>
</evidence>
<dbReference type="SMART" id="SM00850">
    <property type="entry name" value="LytTR"/>
    <property type="match status" value="1"/>
</dbReference>
<dbReference type="InterPro" id="IPR046947">
    <property type="entry name" value="LytR-like"/>
</dbReference>
<dbReference type="STRING" id="1122152.GCA_000425905_00062"/>
<sequence length="246" mass="28200">MTLSIFLCDDKPNFLSYYQKLIDDLIHVNGYQMKVAVSSEKADTIIDYLKKNQIKEGLCFLDVDLNTTYDGIDLAQTISKLSPDIKIAFLTSYSDYALEAIQSNVEPIDYIIKGNSKEREQINKILDKVSSQVIISDDALPSNFNYITLSNGTLEYKISISKIMYVETATKPHMISIIGEDFKYDFYTSLDDIQKRIPQLIQVHQSILINPANVTQIDYKNRKIFFSNKSSCFFAVRKASLLKKYF</sequence>
<keyword evidence="9" id="KW-1185">Reference proteome</keyword>
<comment type="function">
    <text evidence="4">Required for high-level post-exponential phase expression of a series of secreted proteins.</text>
</comment>
<evidence type="ECO:0000256" key="2">
    <source>
        <dbReference type="ARBA" id="ARBA00023012"/>
    </source>
</evidence>
<dbReference type="Pfam" id="PF00072">
    <property type="entry name" value="Response_reg"/>
    <property type="match status" value="1"/>
</dbReference>
<keyword evidence="5" id="KW-0597">Phosphoprotein</keyword>
<evidence type="ECO:0000313" key="9">
    <source>
        <dbReference type="Proteomes" id="UP000051931"/>
    </source>
</evidence>
<dbReference type="GO" id="GO:0000156">
    <property type="term" value="F:phosphorelay response regulator activity"/>
    <property type="evidence" value="ECO:0007669"/>
    <property type="project" value="InterPro"/>
</dbReference>
<dbReference type="Proteomes" id="UP000051931">
    <property type="component" value="Unassembled WGS sequence"/>
</dbReference>
<evidence type="ECO:0000256" key="1">
    <source>
        <dbReference type="ARBA" id="ARBA00022490"/>
    </source>
</evidence>
<organism evidence="8 9">
    <name type="scientific">Lactobacillus psittaci DSM 15354</name>
    <dbReference type="NCBI Taxonomy" id="1122152"/>
    <lineage>
        <taxon>Bacteria</taxon>
        <taxon>Bacillati</taxon>
        <taxon>Bacillota</taxon>
        <taxon>Bacilli</taxon>
        <taxon>Lactobacillales</taxon>
        <taxon>Lactobacillaceae</taxon>
        <taxon>Lactobacillus</taxon>
    </lineage>
</organism>
<feature type="modified residue" description="4-aspartylphosphate" evidence="5">
    <location>
        <position position="62"/>
    </location>
</feature>
<dbReference type="Gene3D" id="3.40.50.2300">
    <property type="match status" value="1"/>
</dbReference>
<feature type="domain" description="HTH LytTR-type" evidence="7">
    <location>
        <begin position="147"/>
        <end position="246"/>
    </location>
</feature>
<evidence type="ECO:0000259" key="6">
    <source>
        <dbReference type="PROSITE" id="PS50110"/>
    </source>
</evidence>
<dbReference type="EMBL" id="AZFB01000010">
    <property type="protein sequence ID" value="KRL62354.1"/>
    <property type="molecule type" value="Genomic_DNA"/>
</dbReference>
<dbReference type="PATRIC" id="fig|1122152.4.peg.303"/>
<name>A0A0R1S6N9_9LACO</name>
<proteinExistence type="predicted"/>
<dbReference type="Pfam" id="PF04397">
    <property type="entry name" value="LytTR"/>
    <property type="match status" value="1"/>
</dbReference>
<dbReference type="InterPro" id="IPR007492">
    <property type="entry name" value="LytTR_DNA-bd_dom"/>
</dbReference>
<dbReference type="OrthoDB" id="9809318at2"/>
<dbReference type="eggNOG" id="COG3279">
    <property type="taxonomic scope" value="Bacteria"/>
</dbReference>
<dbReference type="PANTHER" id="PTHR37299:SF3">
    <property type="entry name" value="STAGE 0 SPORULATION PROTEIN A HOMOLOG"/>
    <property type="match status" value="1"/>
</dbReference>
<dbReference type="Gene3D" id="2.40.50.1020">
    <property type="entry name" value="LytTr DNA-binding domain"/>
    <property type="match status" value="1"/>
</dbReference>
<protein>
    <submittedName>
        <fullName evidence="8">Response regulator</fullName>
    </submittedName>
</protein>
<reference evidence="8 9" key="1">
    <citation type="journal article" date="2015" name="Genome Announc.">
        <title>Expanding the biotechnology potential of lactobacilli through comparative genomics of 213 strains and associated genera.</title>
        <authorList>
            <person name="Sun Z."/>
            <person name="Harris H.M."/>
            <person name="McCann A."/>
            <person name="Guo C."/>
            <person name="Argimon S."/>
            <person name="Zhang W."/>
            <person name="Yang X."/>
            <person name="Jeffery I.B."/>
            <person name="Cooney J.C."/>
            <person name="Kagawa T.F."/>
            <person name="Liu W."/>
            <person name="Song Y."/>
            <person name="Salvetti E."/>
            <person name="Wrobel A."/>
            <person name="Rasinkangas P."/>
            <person name="Parkhill J."/>
            <person name="Rea M.C."/>
            <person name="O'Sullivan O."/>
            <person name="Ritari J."/>
            <person name="Douillard F.P."/>
            <person name="Paul Ross R."/>
            <person name="Yang R."/>
            <person name="Briner A.E."/>
            <person name="Felis G.E."/>
            <person name="de Vos W.M."/>
            <person name="Barrangou R."/>
            <person name="Klaenhammer T.R."/>
            <person name="Caufield P.W."/>
            <person name="Cui Y."/>
            <person name="Zhang H."/>
            <person name="O'Toole P.W."/>
        </authorList>
    </citation>
    <scope>NUCLEOTIDE SEQUENCE [LARGE SCALE GENOMIC DNA]</scope>
    <source>
        <strain evidence="8 9">DSM 15354</strain>
    </source>
</reference>
<evidence type="ECO:0000256" key="5">
    <source>
        <dbReference type="PROSITE-ProRule" id="PRU00169"/>
    </source>
</evidence>
<dbReference type="GO" id="GO:0003677">
    <property type="term" value="F:DNA binding"/>
    <property type="evidence" value="ECO:0007669"/>
    <property type="project" value="InterPro"/>
</dbReference>
<dbReference type="InterPro" id="IPR001789">
    <property type="entry name" value="Sig_transdc_resp-reg_receiver"/>
</dbReference>
<dbReference type="InterPro" id="IPR011006">
    <property type="entry name" value="CheY-like_superfamily"/>
</dbReference>
<dbReference type="PROSITE" id="PS50110">
    <property type="entry name" value="RESPONSE_REGULATORY"/>
    <property type="match status" value="1"/>
</dbReference>
<dbReference type="SUPFAM" id="SSF52172">
    <property type="entry name" value="CheY-like"/>
    <property type="match status" value="1"/>
</dbReference>
<gene>
    <name evidence="8" type="ORF">FC23_GL000298</name>
</gene>
<dbReference type="AlphaFoldDB" id="A0A0R1S6N9"/>
<dbReference type="PROSITE" id="PS50930">
    <property type="entry name" value="HTH_LYTTR"/>
    <property type="match status" value="1"/>
</dbReference>
<feature type="domain" description="Response regulatory" evidence="6">
    <location>
        <begin position="4"/>
        <end position="128"/>
    </location>
</feature>
<keyword evidence="1" id="KW-0963">Cytoplasm</keyword>
<evidence type="ECO:0000259" key="7">
    <source>
        <dbReference type="PROSITE" id="PS50930"/>
    </source>
</evidence>
<evidence type="ECO:0000313" key="8">
    <source>
        <dbReference type="EMBL" id="KRL62354.1"/>
    </source>
</evidence>
<keyword evidence="3" id="KW-0010">Activator</keyword>
<dbReference type="PANTHER" id="PTHR37299">
    <property type="entry name" value="TRANSCRIPTIONAL REGULATOR-RELATED"/>
    <property type="match status" value="1"/>
</dbReference>
<dbReference type="RefSeq" id="WP_027825372.1">
    <property type="nucleotide sequence ID" value="NZ_AZFB01000010.1"/>
</dbReference>
<keyword evidence="2" id="KW-0902">Two-component regulatory system</keyword>